<gene>
    <name evidence="1" type="ORF">ANCDUO_14508</name>
</gene>
<proteinExistence type="predicted"/>
<sequence>MKPLLTHATPSLEQTLPPICLPFARLFTSAKQAAATDNPSNDSSPCASVNVVEETVILTEQENSSLHSQISDANTFWVISDVQIPKISETEALHQGKGGANIERNGVAIL</sequence>
<protein>
    <submittedName>
        <fullName evidence="1">Uncharacterized protein</fullName>
    </submittedName>
</protein>
<accession>A0A0C2CZW9</accession>
<organism evidence="1 2">
    <name type="scientific">Ancylostoma duodenale</name>
    <dbReference type="NCBI Taxonomy" id="51022"/>
    <lineage>
        <taxon>Eukaryota</taxon>
        <taxon>Metazoa</taxon>
        <taxon>Ecdysozoa</taxon>
        <taxon>Nematoda</taxon>
        <taxon>Chromadorea</taxon>
        <taxon>Rhabditida</taxon>
        <taxon>Rhabditina</taxon>
        <taxon>Rhabditomorpha</taxon>
        <taxon>Strongyloidea</taxon>
        <taxon>Ancylostomatidae</taxon>
        <taxon>Ancylostomatinae</taxon>
        <taxon>Ancylostoma</taxon>
    </lineage>
</organism>
<evidence type="ECO:0000313" key="1">
    <source>
        <dbReference type="EMBL" id="KIH55337.1"/>
    </source>
</evidence>
<dbReference type="Proteomes" id="UP000054047">
    <property type="component" value="Unassembled WGS sequence"/>
</dbReference>
<reference evidence="1 2" key="1">
    <citation type="submission" date="2013-12" db="EMBL/GenBank/DDBJ databases">
        <title>Draft genome of the parsitic nematode Ancylostoma duodenale.</title>
        <authorList>
            <person name="Mitreva M."/>
        </authorList>
    </citation>
    <scope>NUCLEOTIDE SEQUENCE [LARGE SCALE GENOMIC DNA]</scope>
    <source>
        <strain evidence="1 2">Zhejiang</strain>
    </source>
</reference>
<dbReference type="OrthoDB" id="196264at2759"/>
<dbReference type="EMBL" id="KN737527">
    <property type="protein sequence ID" value="KIH55337.1"/>
    <property type="molecule type" value="Genomic_DNA"/>
</dbReference>
<evidence type="ECO:0000313" key="2">
    <source>
        <dbReference type="Proteomes" id="UP000054047"/>
    </source>
</evidence>
<name>A0A0C2CZW9_9BILA</name>
<keyword evidence="2" id="KW-1185">Reference proteome</keyword>
<dbReference type="AlphaFoldDB" id="A0A0C2CZW9"/>